<sequence>MVVQKLKKISKYKRDLQCSIHLQPLLQFSYRLLYYKKSKVSVSEHYGCLQVKGGGCLNSRLCSILFLLGYSKITSIYLFRDYIEKMEPIPALYNLLQFTEFTRI</sequence>
<evidence type="ECO:0000313" key="3">
    <source>
        <dbReference type="Proteomes" id="UP001642409"/>
    </source>
</evidence>
<protein>
    <submittedName>
        <fullName evidence="2">Hypothetical_protein</fullName>
    </submittedName>
</protein>
<dbReference type="AlphaFoldDB" id="A0AA86QYD7"/>
<reference evidence="2 3" key="2">
    <citation type="submission" date="2024-07" db="EMBL/GenBank/DDBJ databases">
        <authorList>
            <person name="Akdeniz Z."/>
        </authorList>
    </citation>
    <scope>NUCLEOTIDE SEQUENCE [LARGE SCALE GENOMIC DNA]</scope>
</reference>
<evidence type="ECO:0000313" key="2">
    <source>
        <dbReference type="EMBL" id="CAL6077189.1"/>
    </source>
</evidence>
<accession>A0AA86QYD7</accession>
<name>A0AA86QYD7_9EUKA</name>
<gene>
    <name evidence="1" type="ORF">HINF_LOCUS53187</name>
    <name evidence="2" type="ORF">HINF_LOCUS58074</name>
</gene>
<dbReference type="EMBL" id="CATOUU010000991">
    <property type="protein sequence ID" value="CAI9965542.1"/>
    <property type="molecule type" value="Genomic_DNA"/>
</dbReference>
<evidence type="ECO:0000313" key="1">
    <source>
        <dbReference type="EMBL" id="CAI9965542.1"/>
    </source>
</evidence>
<reference evidence="1" key="1">
    <citation type="submission" date="2023-06" db="EMBL/GenBank/DDBJ databases">
        <authorList>
            <person name="Kurt Z."/>
        </authorList>
    </citation>
    <scope>NUCLEOTIDE SEQUENCE</scope>
</reference>
<proteinExistence type="predicted"/>
<dbReference type="EMBL" id="CAXDID020000324">
    <property type="protein sequence ID" value="CAL6077189.1"/>
    <property type="molecule type" value="Genomic_DNA"/>
</dbReference>
<dbReference type="Proteomes" id="UP001642409">
    <property type="component" value="Unassembled WGS sequence"/>
</dbReference>
<keyword evidence="3" id="KW-1185">Reference proteome</keyword>
<organism evidence="1">
    <name type="scientific">Hexamita inflata</name>
    <dbReference type="NCBI Taxonomy" id="28002"/>
    <lineage>
        <taxon>Eukaryota</taxon>
        <taxon>Metamonada</taxon>
        <taxon>Diplomonadida</taxon>
        <taxon>Hexamitidae</taxon>
        <taxon>Hexamitinae</taxon>
        <taxon>Hexamita</taxon>
    </lineage>
</organism>
<comment type="caution">
    <text evidence="1">The sequence shown here is derived from an EMBL/GenBank/DDBJ whole genome shotgun (WGS) entry which is preliminary data.</text>
</comment>